<dbReference type="GO" id="GO:0044550">
    <property type="term" value="P:secondary metabolite biosynthetic process"/>
    <property type="evidence" value="ECO:0007669"/>
    <property type="project" value="TreeGrafter"/>
</dbReference>
<accession>A0A9P6LRG7</accession>
<sequence>MNLEIENILHGKEHTLSRPQPFRNLVAKAHRETNNKAHDRFFTEMLGDIDEPTFPFGISEVHLNGAEITESHQILPDDLNNRLRFQAKQMGVSLASLIHVAFAQVLSRTSGQDRVVFGTVLLGGMQSDHEAGEMMGLSINTLPIRCDMGESTVRERVHQTHLRLAALMDHKHASLSMAQRCSGVDSGTPLFSALLNYLHTSLPANSISGGSIKEFISQEEQVHYPGIELLGGRERTSYPFTMAVEDFDHAIGLTTHTLRPIDPVRMGSYMRQALQSLADALESTSNIPLLQLEVLPPEERVILLHDRNSAKMDFPRHQTIHGMFEDQAERTPEAIAVVYEDQQLSYSHLNTCANRLAHHLIGLGVRPDMRVALCVERSLAMVVGALAILKAGGAYVPLDPTYGSGRLGAILADAAPTILIADVDGQTALGNADLSSIVVINPNTEPSNPSTNPHISCLTSRNIAYIIYTSGSTGKPKGVLIEHQGVVNFLMTRQDMCGIRQGSRVLQFSSYGFDGSIPDLYATLGYGGIIYLPPDHIRYNPPLLWDYLRDHSITQAFLPPALLRDC</sequence>
<evidence type="ECO:0000256" key="1">
    <source>
        <dbReference type="ARBA" id="ARBA00022450"/>
    </source>
</evidence>
<dbReference type="FunFam" id="3.40.50.980:FF:000001">
    <property type="entry name" value="Non-ribosomal peptide synthetase"/>
    <property type="match status" value="1"/>
</dbReference>
<proteinExistence type="predicted"/>
<dbReference type="OrthoDB" id="329835at2759"/>
<evidence type="ECO:0000259" key="3">
    <source>
        <dbReference type="Pfam" id="PF00501"/>
    </source>
</evidence>
<dbReference type="GO" id="GO:0031177">
    <property type="term" value="F:phosphopantetheine binding"/>
    <property type="evidence" value="ECO:0007669"/>
    <property type="project" value="TreeGrafter"/>
</dbReference>
<feature type="domain" description="AMP-dependent synthetase/ligase" evidence="3">
    <location>
        <begin position="324"/>
        <end position="565"/>
    </location>
</feature>
<dbReference type="InterPro" id="IPR020845">
    <property type="entry name" value="AMP-binding_CS"/>
</dbReference>
<dbReference type="Pfam" id="PF00668">
    <property type="entry name" value="Condensation"/>
    <property type="match status" value="1"/>
</dbReference>
<feature type="domain" description="Condensation" evidence="4">
    <location>
        <begin position="11"/>
        <end position="211"/>
    </location>
</feature>
<dbReference type="EMBL" id="JAAAHW010011027">
    <property type="protein sequence ID" value="KAF9921456.1"/>
    <property type="molecule type" value="Genomic_DNA"/>
</dbReference>
<evidence type="ECO:0000256" key="2">
    <source>
        <dbReference type="ARBA" id="ARBA00022553"/>
    </source>
</evidence>
<reference evidence="5" key="1">
    <citation type="journal article" date="2020" name="Fungal Divers.">
        <title>Resolving the Mortierellaceae phylogeny through synthesis of multi-gene phylogenetics and phylogenomics.</title>
        <authorList>
            <person name="Vandepol N."/>
            <person name="Liber J."/>
            <person name="Desiro A."/>
            <person name="Na H."/>
            <person name="Kennedy M."/>
            <person name="Barry K."/>
            <person name="Grigoriev I.V."/>
            <person name="Miller A.N."/>
            <person name="O'Donnell K."/>
            <person name="Stajich J.E."/>
            <person name="Bonito G."/>
        </authorList>
    </citation>
    <scope>NUCLEOTIDE SEQUENCE</scope>
    <source>
        <strain evidence="5">MES-2147</strain>
    </source>
</reference>
<dbReference type="Gene3D" id="3.30.559.30">
    <property type="entry name" value="Nonribosomal peptide synthetase, condensation domain"/>
    <property type="match status" value="1"/>
</dbReference>
<dbReference type="Gene3D" id="3.40.50.12780">
    <property type="entry name" value="N-terminal domain of ligase-like"/>
    <property type="match status" value="1"/>
</dbReference>
<gene>
    <name evidence="5" type="ORF">BGZ65_010337</name>
</gene>
<dbReference type="PANTHER" id="PTHR45527:SF1">
    <property type="entry name" value="FATTY ACID SYNTHASE"/>
    <property type="match status" value="1"/>
</dbReference>
<dbReference type="InterPro" id="IPR020459">
    <property type="entry name" value="AMP-binding"/>
</dbReference>
<dbReference type="SUPFAM" id="SSF52777">
    <property type="entry name" value="CoA-dependent acyltransferases"/>
    <property type="match status" value="1"/>
</dbReference>
<keyword evidence="1" id="KW-0596">Phosphopantetheine</keyword>
<dbReference type="PANTHER" id="PTHR45527">
    <property type="entry name" value="NONRIBOSOMAL PEPTIDE SYNTHETASE"/>
    <property type="match status" value="1"/>
</dbReference>
<name>A0A9P6LRG7_9FUNG</name>
<dbReference type="InterPro" id="IPR001242">
    <property type="entry name" value="Condensation_dom"/>
</dbReference>
<evidence type="ECO:0000259" key="4">
    <source>
        <dbReference type="Pfam" id="PF00668"/>
    </source>
</evidence>
<dbReference type="PROSITE" id="PS00455">
    <property type="entry name" value="AMP_BINDING"/>
    <property type="match status" value="1"/>
</dbReference>
<protein>
    <submittedName>
        <fullName evidence="5">Uncharacterized protein</fullName>
    </submittedName>
</protein>
<dbReference type="GO" id="GO:0003824">
    <property type="term" value="F:catalytic activity"/>
    <property type="evidence" value="ECO:0007669"/>
    <property type="project" value="InterPro"/>
</dbReference>
<feature type="non-terminal residue" evidence="5">
    <location>
        <position position="566"/>
    </location>
</feature>
<dbReference type="PRINTS" id="PR00154">
    <property type="entry name" value="AMPBINDING"/>
</dbReference>
<evidence type="ECO:0000313" key="6">
    <source>
        <dbReference type="Proteomes" id="UP000749646"/>
    </source>
</evidence>
<organism evidence="5 6">
    <name type="scientific">Modicella reniformis</name>
    <dbReference type="NCBI Taxonomy" id="1440133"/>
    <lineage>
        <taxon>Eukaryota</taxon>
        <taxon>Fungi</taxon>
        <taxon>Fungi incertae sedis</taxon>
        <taxon>Mucoromycota</taxon>
        <taxon>Mortierellomycotina</taxon>
        <taxon>Mortierellomycetes</taxon>
        <taxon>Mortierellales</taxon>
        <taxon>Mortierellaceae</taxon>
        <taxon>Modicella</taxon>
    </lineage>
</organism>
<evidence type="ECO:0000313" key="5">
    <source>
        <dbReference type="EMBL" id="KAF9921456.1"/>
    </source>
</evidence>
<dbReference type="GO" id="GO:0043041">
    <property type="term" value="P:amino acid activation for nonribosomal peptide biosynthetic process"/>
    <property type="evidence" value="ECO:0007669"/>
    <property type="project" value="TreeGrafter"/>
</dbReference>
<dbReference type="Pfam" id="PF00501">
    <property type="entry name" value="AMP-binding"/>
    <property type="match status" value="1"/>
</dbReference>
<dbReference type="InterPro" id="IPR042099">
    <property type="entry name" value="ANL_N_sf"/>
</dbReference>
<keyword evidence="2" id="KW-0597">Phosphoprotein</keyword>
<keyword evidence="6" id="KW-1185">Reference proteome</keyword>
<dbReference type="SUPFAM" id="SSF56801">
    <property type="entry name" value="Acetyl-CoA synthetase-like"/>
    <property type="match status" value="1"/>
</dbReference>
<dbReference type="InterPro" id="IPR000873">
    <property type="entry name" value="AMP-dep_synth/lig_dom"/>
</dbReference>
<dbReference type="GO" id="GO:0005737">
    <property type="term" value="C:cytoplasm"/>
    <property type="evidence" value="ECO:0007669"/>
    <property type="project" value="TreeGrafter"/>
</dbReference>
<comment type="caution">
    <text evidence="5">The sequence shown here is derived from an EMBL/GenBank/DDBJ whole genome shotgun (WGS) entry which is preliminary data.</text>
</comment>
<dbReference type="AlphaFoldDB" id="A0A9P6LRG7"/>
<dbReference type="Proteomes" id="UP000749646">
    <property type="component" value="Unassembled WGS sequence"/>
</dbReference>